<name>A0ABP7HU53_9ACTN</name>
<dbReference type="InterPro" id="IPR036390">
    <property type="entry name" value="WH_DNA-bd_sf"/>
</dbReference>
<dbReference type="InterPro" id="IPR050679">
    <property type="entry name" value="Bact_HTH_transcr_reg"/>
</dbReference>
<keyword evidence="3" id="KW-0804">Transcription</keyword>
<dbReference type="SMART" id="SM00345">
    <property type="entry name" value="HTH_GNTR"/>
    <property type="match status" value="1"/>
</dbReference>
<evidence type="ECO:0000313" key="6">
    <source>
        <dbReference type="Proteomes" id="UP001500888"/>
    </source>
</evidence>
<comment type="caution">
    <text evidence="5">The sequence shown here is derived from an EMBL/GenBank/DDBJ whole genome shotgun (WGS) entry which is preliminary data.</text>
</comment>
<keyword evidence="1" id="KW-0805">Transcription regulation</keyword>
<evidence type="ECO:0000256" key="3">
    <source>
        <dbReference type="ARBA" id="ARBA00023163"/>
    </source>
</evidence>
<accession>A0ABP7HU53</accession>
<dbReference type="PANTHER" id="PTHR44846:SF17">
    <property type="entry name" value="GNTR-FAMILY TRANSCRIPTIONAL REGULATOR"/>
    <property type="match status" value="1"/>
</dbReference>
<dbReference type="PROSITE" id="PS50949">
    <property type="entry name" value="HTH_GNTR"/>
    <property type="match status" value="1"/>
</dbReference>
<dbReference type="Gene3D" id="3.40.1410.10">
    <property type="entry name" value="Chorismate lyase-like"/>
    <property type="match status" value="1"/>
</dbReference>
<dbReference type="Proteomes" id="UP001500888">
    <property type="component" value="Unassembled WGS sequence"/>
</dbReference>
<dbReference type="EMBL" id="BAAAZR010000002">
    <property type="protein sequence ID" value="GAA3801815.1"/>
    <property type="molecule type" value="Genomic_DNA"/>
</dbReference>
<dbReference type="PANTHER" id="PTHR44846">
    <property type="entry name" value="MANNOSYL-D-GLYCERATE TRANSPORT/METABOLISM SYSTEM REPRESSOR MNGR-RELATED"/>
    <property type="match status" value="1"/>
</dbReference>
<dbReference type="Gene3D" id="1.10.10.10">
    <property type="entry name" value="Winged helix-like DNA-binding domain superfamily/Winged helix DNA-binding domain"/>
    <property type="match status" value="1"/>
</dbReference>
<dbReference type="Pfam" id="PF07702">
    <property type="entry name" value="UTRA"/>
    <property type="match status" value="1"/>
</dbReference>
<evidence type="ECO:0000256" key="2">
    <source>
        <dbReference type="ARBA" id="ARBA00023125"/>
    </source>
</evidence>
<dbReference type="SUPFAM" id="SSF46785">
    <property type="entry name" value="Winged helix' DNA-binding domain"/>
    <property type="match status" value="1"/>
</dbReference>
<feature type="domain" description="HTH gntR-type" evidence="4">
    <location>
        <begin position="8"/>
        <end position="76"/>
    </location>
</feature>
<dbReference type="InterPro" id="IPR000524">
    <property type="entry name" value="Tscrpt_reg_HTH_GntR"/>
</dbReference>
<dbReference type="InterPro" id="IPR011663">
    <property type="entry name" value="UTRA"/>
</dbReference>
<reference evidence="6" key="1">
    <citation type="journal article" date="2019" name="Int. J. Syst. Evol. Microbiol.">
        <title>The Global Catalogue of Microorganisms (GCM) 10K type strain sequencing project: providing services to taxonomists for standard genome sequencing and annotation.</title>
        <authorList>
            <consortium name="The Broad Institute Genomics Platform"/>
            <consortium name="The Broad Institute Genome Sequencing Center for Infectious Disease"/>
            <person name="Wu L."/>
            <person name="Ma J."/>
        </authorList>
    </citation>
    <scope>NUCLEOTIDE SEQUENCE [LARGE SCALE GENOMIC DNA]</scope>
    <source>
        <strain evidence="6">JCM 16908</strain>
    </source>
</reference>
<dbReference type="InterPro" id="IPR028978">
    <property type="entry name" value="Chorismate_lyase_/UTRA_dom_sf"/>
</dbReference>
<sequence length="239" mass="26235">MARKPDERPPQLKIAADLRAKIMSGELEPGQKLPSTAELAETYGTAAATAHNATKLLQAEGFAYGQAGKGVFVRDRHPFIVRTAAYFDPAERGVTYRLLDVAEVDAPKSVAAELGEPRAVLRHRLMLRDEEPVEVSWSYYPLSLVAGTALNRRGRIQGGAPAVLAELGHPEREFTDSVSVRPPTTEEAELLELPEGIPVIRQFRVVYSDNARPIEASILIKGGHLYELRYQQQIPGEGS</sequence>
<dbReference type="SMART" id="SM00866">
    <property type="entry name" value="UTRA"/>
    <property type="match status" value="1"/>
</dbReference>
<dbReference type="Pfam" id="PF00392">
    <property type="entry name" value="GntR"/>
    <property type="match status" value="1"/>
</dbReference>
<keyword evidence="2" id="KW-0238">DNA-binding</keyword>
<proteinExistence type="predicted"/>
<keyword evidence="6" id="KW-1185">Reference proteome</keyword>
<dbReference type="SUPFAM" id="SSF64288">
    <property type="entry name" value="Chorismate lyase-like"/>
    <property type="match status" value="1"/>
</dbReference>
<dbReference type="InterPro" id="IPR036388">
    <property type="entry name" value="WH-like_DNA-bd_sf"/>
</dbReference>
<evidence type="ECO:0000259" key="4">
    <source>
        <dbReference type="PROSITE" id="PS50949"/>
    </source>
</evidence>
<protein>
    <submittedName>
        <fullName evidence="5">GntR family transcriptional regulator</fullName>
    </submittedName>
</protein>
<dbReference type="RefSeq" id="WP_344937493.1">
    <property type="nucleotide sequence ID" value="NZ_BAAAZR010000002.1"/>
</dbReference>
<organism evidence="5 6">
    <name type="scientific">Sphaerisporangium flaviroseum</name>
    <dbReference type="NCBI Taxonomy" id="509199"/>
    <lineage>
        <taxon>Bacteria</taxon>
        <taxon>Bacillati</taxon>
        <taxon>Actinomycetota</taxon>
        <taxon>Actinomycetes</taxon>
        <taxon>Streptosporangiales</taxon>
        <taxon>Streptosporangiaceae</taxon>
        <taxon>Sphaerisporangium</taxon>
    </lineage>
</organism>
<evidence type="ECO:0000313" key="5">
    <source>
        <dbReference type="EMBL" id="GAA3801815.1"/>
    </source>
</evidence>
<gene>
    <name evidence="5" type="ORF">GCM10022226_22040</name>
</gene>
<evidence type="ECO:0000256" key="1">
    <source>
        <dbReference type="ARBA" id="ARBA00023015"/>
    </source>
</evidence>